<dbReference type="OrthoDB" id="5336565at2759"/>
<dbReference type="InterPro" id="IPR057684">
    <property type="entry name" value="DUF7924"/>
</dbReference>
<feature type="non-terminal residue" evidence="2">
    <location>
        <position position="1"/>
    </location>
</feature>
<dbReference type="EMBL" id="MU032345">
    <property type="protein sequence ID" value="KAF3768489.1"/>
    <property type="molecule type" value="Genomic_DNA"/>
</dbReference>
<evidence type="ECO:0000259" key="1">
    <source>
        <dbReference type="Pfam" id="PF25545"/>
    </source>
</evidence>
<feature type="domain" description="DUF7924" evidence="1">
    <location>
        <begin position="54"/>
        <end position="218"/>
    </location>
</feature>
<evidence type="ECO:0000313" key="3">
    <source>
        <dbReference type="Proteomes" id="UP000803844"/>
    </source>
</evidence>
<name>A0A9P4Y7P5_CRYP1</name>
<organism evidence="2 3">
    <name type="scientific">Cryphonectria parasitica (strain ATCC 38755 / EP155)</name>
    <dbReference type="NCBI Taxonomy" id="660469"/>
    <lineage>
        <taxon>Eukaryota</taxon>
        <taxon>Fungi</taxon>
        <taxon>Dikarya</taxon>
        <taxon>Ascomycota</taxon>
        <taxon>Pezizomycotina</taxon>
        <taxon>Sordariomycetes</taxon>
        <taxon>Sordariomycetidae</taxon>
        <taxon>Diaporthales</taxon>
        <taxon>Cryphonectriaceae</taxon>
        <taxon>Cryphonectria-Endothia species complex</taxon>
        <taxon>Cryphonectria</taxon>
    </lineage>
</organism>
<dbReference type="RefSeq" id="XP_040779450.1">
    <property type="nucleotide sequence ID" value="XM_040915606.1"/>
</dbReference>
<feature type="non-terminal residue" evidence="2">
    <location>
        <position position="220"/>
    </location>
</feature>
<sequence>FSNSTFKTFCKTNDQAKDENDVMKYIVPTIAGPREANYPSTSSIVFGNLEPLTDGTIAAPRPDIALGAIPQQLHPTVRSELQHHIIPSTSTHRLIAPNFFMEAKGPDGSAAVILQQACYDGAVGTRAMHSLQNYSREELVYDRQAYTYSSTYHDGQLKLFAYHATAPAAPGEQLQYYINQLRTFGITDTRETFVQGASAYRNLRDLAMQQRNTFIEEANA</sequence>
<keyword evidence="3" id="KW-1185">Reference proteome</keyword>
<dbReference type="Pfam" id="PF25545">
    <property type="entry name" value="DUF7924"/>
    <property type="match status" value="1"/>
</dbReference>
<dbReference type="Proteomes" id="UP000803844">
    <property type="component" value="Unassembled WGS sequence"/>
</dbReference>
<dbReference type="AlphaFoldDB" id="A0A9P4Y7P5"/>
<dbReference type="GeneID" id="63832735"/>
<evidence type="ECO:0000313" key="2">
    <source>
        <dbReference type="EMBL" id="KAF3768489.1"/>
    </source>
</evidence>
<protein>
    <recommendedName>
        <fullName evidence="1">DUF7924 domain-containing protein</fullName>
    </recommendedName>
</protein>
<gene>
    <name evidence="2" type="ORF">M406DRAFT_221844</name>
</gene>
<accession>A0A9P4Y7P5</accession>
<proteinExistence type="predicted"/>
<reference evidence="2" key="1">
    <citation type="journal article" date="2020" name="Phytopathology">
        <title>Genome sequence of the chestnut blight fungus Cryphonectria parasitica EP155: A fundamental resource for an archetypical invasive plant pathogen.</title>
        <authorList>
            <person name="Crouch J.A."/>
            <person name="Dawe A."/>
            <person name="Aerts A."/>
            <person name="Barry K."/>
            <person name="Churchill A.C.L."/>
            <person name="Grimwood J."/>
            <person name="Hillman B."/>
            <person name="Milgroom M.G."/>
            <person name="Pangilinan J."/>
            <person name="Smith M."/>
            <person name="Salamov A."/>
            <person name="Schmutz J."/>
            <person name="Yadav J."/>
            <person name="Grigoriev I.V."/>
            <person name="Nuss D."/>
        </authorList>
    </citation>
    <scope>NUCLEOTIDE SEQUENCE</scope>
    <source>
        <strain evidence="2">EP155</strain>
    </source>
</reference>
<comment type="caution">
    <text evidence="2">The sequence shown here is derived from an EMBL/GenBank/DDBJ whole genome shotgun (WGS) entry which is preliminary data.</text>
</comment>